<dbReference type="InterPro" id="IPR006298">
    <property type="entry name" value="BipA"/>
</dbReference>
<gene>
    <name evidence="4" type="primary">bipA</name>
    <name evidence="6" type="ORF">ASU35_15930</name>
</gene>
<comment type="subcellular location">
    <subcellularLocation>
        <location evidence="4">Cytoplasm</location>
    </subcellularLocation>
    <text evidence="4">Binds to ribosomes.</text>
</comment>
<dbReference type="NCBIfam" id="TIGR01394">
    <property type="entry name" value="TypA_BipA"/>
    <property type="match status" value="1"/>
</dbReference>
<dbReference type="STRING" id="290052.ASU35_15930"/>
<dbReference type="Gene3D" id="3.30.70.870">
    <property type="entry name" value="Elongation Factor G (Translational Gtpase), domain 3"/>
    <property type="match status" value="1"/>
</dbReference>
<dbReference type="GO" id="GO:0000027">
    <property type="term" value="P:ribosomal large subunit assembly"/>
    <property type="evidence" value="ECO:0007669"/>
    <property type="project" value="UniProtKB-UniRule"/>
</dbReference>
<dbReference type="PANTHER" id="PTHR42908">
    <property type="entry name" value="TRANSLATION ELONGATION FACTOR-RELATED"/>
    <property type="match status" value="1"/>
</dbReference>
<keyword evidence="4" id="KW-0378">Hydrolase</keyword>
<dbReference type="InterPro" id="IPR000640">
    <property type="entry name" value="EFG_V-like"/>
</dbReference>
<comment type="subunit">
    <text evidence="4">Monomer.</text>
</comment>
<dbReference type="SMART" id="SM00838">
    <property type="entry name" value="EFG_C"/>
    <property type="match status" value="1"/>
</dbReference>
<dbReference type="CDD" id="cd03710">
    <property type="entry name" value="BipA_TypA_C"/>
    <property type="match status" value="1"/>
</dbReference>
<dbReference type="InterPro" id="IPR000795">
    <property type="entry name" value="T_Tr_GTP-bd_dom"/>
</dbReference>
<dbReference type="OrthoDB" id="9801591at2"/>
<dbReference type="Gene3D" id="3.40.50.300">
    <property type="entry name" value="P-loop containing nucleotide triphosphate hydrolases"/>
    <property type="match status" value="1"/>
</dbReference>
<dbReference type="Pfam" id="PF00009">
    <property type="entry name" value="GTP_EFTU"/>
    <property type="match status" value="1"/>
</dbReference>
<evidence type="ECO:0000259" key="5">
    <source>
        <dbReference type="PROSITE" id="PS51722"/>
    </source>
</evidence>
<dbReference type="GO" id="GO:0005525">
    <property type="term" value="F:GTP binding"/>
    <property type="evidence" value="ECO:0007669"/>
    <property type="project" value="UniProtKB-UniRule"/>
</dbReference>
<dbReference type="CDD" id="cd16263">
    <property type="entry name" value="BipA_III"/>
    <property type="match status" value="1"/>
</dbReference>
<evidence type="ECO:0000256" key="4">
    <source>
        <dbReference type="HAMAP-Rule" id="MF_00849"/>
    </source>
</evidence>
<organism evidence="6 7">
    <name type="scientific">Acetivibrio ethanolgignens</name>
    <dbReference type="NCBI Taxonomy" id="290052"/>
    <lineage>
        <taxon>Bacteria</taxon>
        <taxon>Bacillati</taxon>
        <taxon>Bacillota</taxon>
        <taxon>Clostridia</taxon>
        <taxon>Eubacteriales</taxon>
        <taxon>Oscillospiraceae</taxon>
        <taxon>Acetivibrio</taxon>
    </lineage>
</organism>
<dbReference type="Proteomes" id="UP000054874">
    <property type="component" value="Unassembled WGS sequence"/>
</dbReference>
<dbReference type="Pfam" id="PF00679">
    <property type="entry name" value="EFG_C"/>
    <property type="match status" value="1"/>
</dbReference>
<evidence type="ECO:0000313" key="6">
    <source>
        <dbReference type="EMBL" id="KSV57556.1"/>
    </source>
</evidence>
<dbReference type="GO" id="GO:0003924">
    <property type="term" value="F:GTPase activity"/>
    <property type="evidence" value="ECO:0007669"/>
    <property type="project" value="UniProtKB-UniRule"/>
</dbReference>
<dbReference type="GO" id="GO:0019843">
    <property type="term" value="F:rRNA binding"/>
    <property type="evidence" value="ECO:0007669"/>
    <property type="project" value="UniProtKB-KW"/>
</dbReference>
<dbReference type="InterPro" id="IPR005225">
    <property type="entry name" value="Small_GTP-bd"/>
</dbReference>
<proteinExistence type="inferred from homology"/>
<keyword evidence="4" id="KW-0963">Cytoplasm</keyword>
<accession>A0A0V8QAM2</accession>
<dbReference type="InterPro" id="IPR035647">
    <property type="entry name" value="EFG_III/V"/>
</dbReference>
<reference evidence="6 7" key="1">
    <citation type="submission" date="2015-11" db="EMBL/GenBank/DDBJ databases">
        <title>Butyribacter intestini gen. nov., sp. nov., a butyric acid-producing bacterium of the family Lachnospiraceae isolated from the human faeces.</title>
        <authorList>
            <person name="Zou Y."/>
            <person name="Xue W."/>
            <person name="Luo G."/>
            <person name="Lv M."/>
        </authorList>
    </citation>
    <scope>NUCLEOTIDE SEQUENCE [LARGE SCALE GENOMIC DNA]</scope>
    <source>
        <strain evidence="6 7">ACET-33324</strain>
    </source>
</reference>
<dbReference type="SUPFAM" id="SSF52540">
    <property type="entry name" value="P-loop containing nucleoside triphosphate hydrolases"/>
    <property type="match status" value="1"/>
</dbReference>
<dbReference type="SUPFAM" id="SSF50447">
    <property type="entry name" value="Translation proteins"/>
    <property type="match status" value="1"/>
</dbReference>
<comment type="similarity">
    <text evidence="4">Belongs to the TRAFAC class translation factor GTPase superfamily. Classic translation factor GTPase family. BipA subfamily.</text>
</comment>
<dbReference type="FunFam" id="3.30.70.240:FF:000002">
    <property type="entry name" value="GTP-binding protein TypA"/>
    <property type="match status" value="1"/>
</dbReference>
<dbReference type="RefSeq" id="WP_058354197.1">
    <property type="nucleotide sequence ID" value="NZ_CABMMD010000213.1"/>
</dbReference>
<dbReference type="HAMAP" id="MF_00849">
    <property type="entry name" value="BipA"/>
    <property type="match status" value="1"/>
</dbReference>
<dbReference type="InterPro" id="IPR047041">
    <property type="entry name" value="BipA_GTP-bd_dom"/>
</dbReference>
<dbReference type="InterPro" id="IPR031157">
    <property type="entry name" value="G_TR_CS"/>
</dbReference>
<dbReference type="InterPro" id="IPR009000">
    <property type="entry name" value="Transl_B-barrel_sf"/>
</dbReference>
<feature type="binding site" evidence="4">
    <location>
        <begin position="131"/>
        <end position="134"/>
    </location>
    <ligand>
        <name>GTP</name>
        <dbReference type="ChEBI" id="CHEBI:37565"/>
    </ligand>
</feature>
<keyword evidence="4" id="KW-0820">tRNA-binding</keyword>
<evidence type="ECO:0000256" key="2">
    <source>
        <dbReference type="ARBA" id="ARBA00023134"/>
    </source>
</evidence>
<dbReference type="InterPro" id="IPR047042">
    <property type="entry name" value="BipA_II"/>
</dbReference>
<dbReference type="Gene3D" id="3.30.70.240">
    <property type="match status" value="1"/>
</dbReference>
<dbReference type="Pfam" id="PF21018">
    <property type="entry name" value="BipA_C"/>
    <property type="match status" value="1"/>
</dbReference>
<dbReference type="PANTHER" id="PTHR42908:SF8">
    <property type="entry name" value="TR-TYPE G DOMAIN-CONTAINING PROTEIN"/>
    <property type="match status" value="1"/>
</dbReference>
<dbReference type="GO" id="GO:1990904">
    <property type="term" value="C:ribonucleoprotein complex"/>
    <property type="evidence" value="ECO:0007669"/>
    <property type="project" value="TreeGrafter"/>
</dbReference>
<dbReference type="PROSITE" id="PS00301">
    <property type="entry name" value="G_TR_1"/>
    <property type="match status" value="1"/>
</dbReference>
<dbReference type="GO" id="GO:0010467">
    <property type="term" value="P:gene expression"/>
    <property type="evidence" value="ECO:0007669"/>
    <property type="project" value="UniProtKB-ARBA"/>
</dbReference>
<evidence type="ECO:0000313" key="7">
    <source>
        <dbReference type="Proteomes" id="UP000054874"/>
    </source>
</evidence>
<dbReference type="Gene3D" id="2.40.50.250">
    <property type="entry name" value="bipa protein"/>
    <property type="match status" value="1"/>
</dbReference>
<dbReference type="AlphaFoldDB" id="A0A0V8QAM2"/>
<keyword evidence="7" id="KW-1185">Reference proteome</keyword>
<dbReference type="FunFam" id="2.40.30.10:FF:000016">
    <property type="entry name" value="GTP-binding protein TypA"/>
    <property type="match status" value="1"/>
</dbReference>
<name>A0A0V8QAM2_9FIRM</name>
<dbReference type="SUPFAM" id="SSF54980">
    <property type="entry name" value="EF-G C-terminal domain-like"/>
    <property type="match status" value="2"/>
</dbReference>
<dbReference type="InterPro" id="IPR042116">
    <property type="entry name" value="TypA/BipA_C"/>
</dbReference>
<dbReference type="InterPro" id="IPR004161">
    <property type="entry name" value="EFTu-like_2"/>
</dbReference>
<dbReference type="FunFam" id="3.40.50.300:FF:000055">
    <property type="entry name" value="GTP-binding protein TypA"/>
    <property type="match status" value="1"/>
</dbReference>
<dbReference type="EC" id="3.6.5.-" evidence="4"/>
<keyword evidence="4" id="KW-0690">Ribosome biogenesis</keyword>
<dbReference type="FunFam" id="3.30.70.870:FF:000003">
    <property type="entry name" value="GTP-binding protein TypA"/>
    <property type="match status" value="1"/>
</dbReference>
<evidence type="ECO:0000256" key="1">
    <source>
        <dbReference type="ARBA" id="ARBA00022741"/>
    </source>
</evidence>
<dbReference type="FunFam" id="2.40.50.250:FF:000001">
    <property type="entry name" value="GTP-binding protein TypA"/>
    <property type="match status" value="1"/>
</dbReference>
<feature type="binding site" evidence="4">
    <location>
        <begin position="18"/>
        <end position="23"/>
    </location>
    <ligand>
        <name>GTP</name>
        <dbReference type="ChEBI" id="CHEBI:37565"/>
    </ligand>
</feature>
<dbReference type="InterPro" id="IPR027417">
    <property type="entry name" value="P-loop_NTPase"/>
</dbReference>
<comment type="catalytic activity">
    <reaction evidence="3 4">
        <text>GTP + H2O = GDP + phosphate + H(+)</text>
        <dbReference type="Rhea" id="RHEA:19669"/>
        <dbReference type="ChEBI" id="CHEBI:15377"/>
        <dbReference type="ChEBI" id="CHEBI:15378"/>
        <dbReference type="ChEBI" id="CHEBI:37565"/>
        <dbReference type="ChEBI" id="CHEBI:43474"/>
        <dbReference type="ChEBI" id="CHEBI:58189"/>
    </reaction>
</comment>
<dbReference type="Pfam" id="PF03144">
    <property type="entry name" value="GTP_EFTU_D2"/>
    <property type="match status" value="1"/>
</dbReference>
<dbReference type="InterPro" id="IPR047043">
    <property type="entry name" value="BipA_III"/>
</dbReference>
<feature type="domain" description="Tr-type G" evidence="5">
    <location>
        <begin position="6"/>
        <end position="201"/>
    </location>
</feature>
<dbReference type="CDD" id="cd01891">
    <property type="entry name" value="TypA_BipA"/>
    <property type="match status" value="1"/>
</dbReference>
<dbReference type="EMBL" id="LNAM01000213">
    <property type="protein sequence ID" value="KSV57556.1"/>
    <property type="molecule type" value="Genomic_DNA"/>
</dbReference>
<keyword evidence="4" id="KW-0694">RNA-binding</keyword>
<comment type="function">
    <text evidence="4">A 50S ribosomal subunit assembly protein with GTPase activity, required for 50S subunit assembly at low temperatures, may also play a role in translation. Binds GTP and analogs. Binds the 70S ribosome between the 30S and 50S subunits, in a similar position as ribosome-bound EF-G; it contacts a number of ribosomal proteins, both rRNAs and the A-site tRNA.</text>
</comment>
<keyword evidence="2 4" id="KW-0342">GTP-binding</keyword>
<keyword evidence="1 4" id="KW-0547">Nucleotide-binding</keyword>
<protein>
    <recommendedName>
        <fullName evidence="4">Large ribosomal subunit assembly factor BipA</fullName>
        <ecNumber evidence="4">3.6.5.-</ecNumber>
    </recommendedName>
    <alternativeName>
        <fullName evidence="4">GTP-binding protein BipA</fullName>
    </alternativeName>
</protein>
<sequence>MKQKREDIRNIAIIAHVDHGKTTLVDELLKQSGVFRSNQNVGERVMDSNDIERERGITILSKNTAVFYKDTKINIIDTPGHADFGGEVERVLKMVNGVILVVDAFEGAMPQTKFVLKKALELELPVIVCINKIDRPEARPKEVIDEILELFIDLEASEEQLDCPFVFASAKSGVACLDLNQTPQNMEPLFETIINYIPAPEGDPAADTQVLISTIDYNEYVGRIGVGKVDNGTIRVNQDVVLVNEHDKDKFQRVKISKLYEFEGLKKVEINEASIGSIVAISGITDIHIGDTICSPENPVPIPFQKISEPTISMDFLVNDSPLAGQEGKFVTSRHLRDRLFRELNTDVSLRVEETDSADCFKVSGRGELHLSVLIENMRREGYEFAVSKAEVLYHYDERERKLEPMERAIVDVPEEFAGSVIEKLSQRKGDLQAMSPIPGNYTRLEFLIPSRGLIGYRGEFMTDTKGNGIINTIFEEYAPYKGDIQYRKQGSLIAFESGETITYGLFNAQERGTLFVGPGEKVYGGMIVGQNGKTDDIEVNVCKKKQLTNTRASGSDDALKLTPPRILSLEQALEYIDTDEYLEVTPKSLRIRKKILDSTMRIRAKRNNSTK</sequence>
<evidence type="ECO:0000256" key="3">
    <source>
        <dbReference type="ARBA" id="ARBA00048548"/>
    </source>
</evidence>
<dbReference type="InterPro" id="IPR035651">
    <property type="entry name" value="BipA_V"/>
</dbReference>
<dbReference type="GO" id="GO:0000049">
    <property type="term" value="F:tRNA binding"/>
    <property type="evidence" value="ECO:0007669"/>
    <property type="project" value="UniProtKB-KW"/>
</dbReference>
<dbReference type="PROSITE" id="PS51722">
    <property type="entry name" value="G_TR_2"/>
    <property type="match status" value="1"/>
</dbReference>
<dbReference type="PRINTS" id="PR00315">
    <property type="entry name" value="ELONGATNFCT"/>
</dbReference>
<dbReference type="Gene3D" id="2.40.30.10">
    <property type="entry name" value="Translation factors"/>
    <property type="match status" value="1"/>
</dbReference>
<dbReference type="GO" id="GO:0009409">
    <property type="term" value="P:response to cold"/>
    <property type="evidence" value="ECO:0007669"/>
    <property type="project" value="UniProtKB-ARBA"/>
</dbReference>
<dbReference type="NCBIfam" id="TIGR00231">
    <property type="entry name" value="small_GTP"/>
    <property type="match status" value="1"/>
</dbReference>
<dbReference type="GO" id="GO:0043022">
    <property type="term" value="F:ribosome binding"/>
    <property type="evidence" value="ECO:0007669"/>
    <property type="project" value="UniProtKB-UniRule"/>
</dbReference>
<dbReference type="CDD" id="cd03691">
    <property type="entry name" value="BipA_TypA_II"/>
    <property type="match status" value="1"/>
</dbReference>
<dbReference type="InterPro" id="IPR048876">
    <property type="entry name" value="BipA_C"/>
</dbReference>
<comment type="caution">
    <text evidence="6">The sequence shown here is derived from an EMBL/GenBank/DDBJ whole genome shotgun (WGS) entry which is preliminary data.</text>
</comment>
<keyword evidence="4" id="KW-0699">rRNA-binding</keyword>
<dbReference type="GO" id="GO:0005829">
    <property type="term" value="C:cytosol"/>
    <property type="evidence" value="ECO:0007669"/>
    <property type="project" value="TreeGrafter"/>
</dbReference>